<feature type="compositionally biased region" description="Pro residues" evidence="1">
    <location>
        <begin position="176"/>
        <end position="186"/>
    </location>
</feature>
<gene>
    <name evidence="3" type="ORF">SAMN06264365_1341</name>
</gene>
<keyword evidence="2" id="KW-0472">Membrane</keyword>
<evidence type="ECO:0000256" key="2">
    <source>
        <dbReference type="SAM" id="Phobius"/>
    </source>
</evidence>
<dbReference type="EMBL" id="FZNR01000034">
    <property type="protein sequence ID" value="SNT02877.1"/>
    <property type="molecule type" value="Genomic_DNA"/>
</dbReference>
<feature type="non-terminal residue" evidence="3">
    <location>
        <position position="186"/>
    </location>
</feature>
<evidence type="ECO:0000256" key="1">
    <source>
        <dbReference type="SAM" id="MobiDB-lite"/>
    </source>
</evidence>
<feature type="transmembrane region" description="Helical" evidence="2">
    <location>
        <begin position="49"/>
        <end position="71"/>
    </location>
</feature>
<evidence type="ECO:0000313" key="3">
    <source>
        <dbReference type="EMBL" id="SNT02877.1"/>
    </source>
</evidence>
<organism evidence="3 4">
    <name type="scientific">Actinoplanes regularis</name>
    <dbReference type="NCBI Taxonomy" id="52697"/>
    <lineage>
        <taxon>Bacteria</taxon>
        <taxon>Bacillati</taxon>
        <taxon>Actinomycetota</taxon>
        <taxon>Actinomycetes</taxon>
        <taxon>Micromonosporales</taxon>
        <taxon>Micromonosporaceae</taxon>
        <taxon>Actinoplanes</taxon>
    </lineage>
</organism>
<proteinExistence type="predicted"/>
<keyword evidence="2" id="KW-0812">Transmembrane</keyword>
<protein>
    <submittedName>
        <fullName evidence="3">Uncharacterized protein</fullName>
    </submittedName>
</protein>
<dbReference type="RefSeq" id="WP_218827192.1">
    <property type="nucleotide sequence ID" value="NZ_FZNR01000034.1"/>
</dbReference>
<name>A0A239JAH1_9ACTN</name>
<sequence>MPGWRVERTTRAASGAVSCTFGGSMLMPARSQGAERRLERRAGRAGSRWVLRSLVIGGLAGAAWLLTGAAAHAAGPELEPVNGSFLGTATGDEPVAGGLLKAAAQPLESKPETHGQIATSILTGSTPVQTYDTAIDANPLDQDQGRRSVTAPPRASGGETGDRAEAEGNAVAPVPAELPPPGTPAA</sequence>
<reference evidence="3 4" key="1">
    <citation type="submission" date="2017-06" db="EMBL/GenBank/DDBJ databases">
        <authorList>
            <person name="Kim H.J."/>
            <person name="Triplett B.A."/>
        </authorList>
    </citation>
    <scope>NUCLEOTIDE SEQUENCE [LARGE SCALE GENOMIC DNA]</scope>
    <source>
        <strain evidence="3 4">DSM 43151</strain>
    </source>
</reference>
<evidence type="ECO:0000313" key="4">
    <source>
        <dbReference type="Proteomes" id="UP000198415"/>
    </source>
</evidence>
<dbReference type="Proteomes" id="UP000198415">
    <property type="component" value="Unassembled WGS sequence"/>
</dbReference>
<accession>A0A239JAH1</accession>
<keyword evidence="2" id="KW-1133">Transmembrane helix</keyword>
<dbReference type="AlphaFoldDB" id="A0A239JAH1"/>
<keyword evidence="4" id="KW-1185">Reference proteome</keyword>
<feature type="region of interest" description="Disordered" evidence="1">
    <location>
        <begin position="132"/>
        <end position="186"/>
    </location>
</feature>